<reference evidence="1 2" key="1">
    <citation type="submission" date="2013-03" db="EMBL/GenBank/DDBJ databases">
        <title>Genome sequence of Anaplasma phagocytophilum strain CRT38.</title>
        <authorList>
            <person name="Felsheim R.F."/>
            <person name="Kurtti T.J."/>
            <person name="Munderloh U.G."/>
        </authorList>
    </citation>
    <scope>NUCLEOTIDE SEQUENCE [LARGE SCALE GENOMIC DNA]</scope>
    <source>
        <strain evidence="1 2">CRT38</strain>
    </source>
</reference>
<organism evidence="1 2">
    <name type="scientific">Anaplasma phagocytophilum str. CRT38</name>
    <dbReference type="NCBI Taxonomy" id="1269275"/>
    <lineage>
        <taxon>Bacteria</taxon>
        <taxon>Pseudomonadati</taxon>
        <taxon>Pseudomonadota</taxon>
        <taxon>Alphaproteobacteria</taxon>
        <taxon>Rickettsiales</taxon>
        <taxon>Anaplasmataceae</taxon>
        <taxon>Anaplasma</taxon>
        <taxon>phagocytophilum group</taxon>
    </lineage>
</organism>
<sequence length="109" mass="12942">MYALQSVVGKRFLLFNLGERKAIFCDKIAEHCFRLWYSIYHGVTKKVHMHSKHYVCKTKLVSESYFSELIAEICRSLIRPILEMEKKLASSRLSMFCFGQCFQDYMLRD</sequence>
<dbReference type="Proteomes" id="UP000053165">
    <property type="component" value="Unassembled WGS sequence"/>
</dbReference>
<name>S6GB79_ANAPH</name>
<accession>S6GB79</accession>
<comment type="caution">
    <text evidence="1">The sequence shown here is derived from an EMBL/GenBank/DDBJ whole genome shotgun (WGS) entry which is preliminary data.</text>
</comment>
<proteinExistence type="predicted"/>
<dbReference type="EMBL" id="APHI01000002">
    <property type="protein sequence ID" value="EOA62385.1"/>
    <property type="molecule type" value="Genomic_DNA"/>
</dbReference>
<dbReference type="AlphaFoldDB" id="S6GB79"/>
<protein>
    <submittedName>
        <fullName evidence="1">Uncharacterized protein</fullName>
    </submittedName>
</protein>
<evidence type="ECO:0000313" key="2">
    <source>
        <dbReference type="Proteomes" id="UP000053165"/>
    </source>
</evidence>
<evidence type="ECO:0000313" key="1">
    <source>
        <dbReference type="EMBL" id="EOA62385.1"/>
    </source>
</evidence>
<gene>
    <name evidence="1" type="ORF">CRT38_03932</name>
</gene>